<dbReference type="AlphaFoldDB" id="A0A0K6FTG6"/>
<name>A0A0K6FTG6_9AGAM</name>
<accession>A0A0K6FTG6</accession>
<proteinExistence type="predicted"/>
<evidence type="ECO:0000313" key="2">
    <source>
        <dbReference type="Proteomes" id="UP000044841"/>
    </source>
</evidence>
<keyword evidence="2" id="KW-1185">Reference proteome</keyword>
<organism evidence="1 2">
    <name type="scientific">Rhizoctonia solani</name>
    <dbReference type="NCBI Taxonomy" id="456999"/>
    <lineage>
        <taxon>Eukaryota</taxon>
        <taxon>Fungi</taxon>
        <taxon>Dikarya</taxon>
        <taxon>Basidiomycota</taxon>
        <taxon>Agaricomycotina</taxon>
        <taxon>Agaricomycetes</taxon>
        <taxon>Cantharellales</taxon>
        <taxon>Ceratobasidiaceae</taxon>
        <taxon>Rhizoctonia</taxon>
    </lineage>
</organism>
<protein>
    <submittedName>
        <fullName evidence="1">Uncharacterized protein</fullName>
    </submittedName>
</protein>
<dbReference type="Gene3D" id="3.40.198.10">
    <property type="entry name" value="Delta-endotoxin CytB-like"/>
    <property type="match status" value="1"/>
</dbReference>
<sequence length="582" mass="65976">MDVNSGMSLEVQDNGEEYDIKVDLEEAEEELDDSEGVAYGCDKFSKLKGNHYIAARFLDVRVVYKFVGSPRIEVFPPSAPIASELPSTGCLHLIGRAHPGLILDDTELEACVQQVSKSSDLRLPVAVYWMNRMGPDPVDHRKLGVHPLGLFTLFIHNSDYDELFDSDYDSSILDDLVIVNDAVRAVRATNAQLTRRKTSDQTQASDWSTITYLNIAKLTKSTGVPRPISQKTVMYGHSASEGRLRVAQVAEIFRWTRENRPRTMWHRAEVKNLIFGSVETNTSMIRAETTMKRLATQLSQEIPSKSEANFGVITTSTKPLPNFHPGTNCAWLTSELKYCMRLRISQISPKLEDLENELYFNPFSRSVPLAFELRLDEVVEKAWLKRELAKAGFDYEKHNDIPPHLRNAGQEVVKFCHYFINANSRQFDWDRFHNEVQARPNDIVIERPSYLHIPRTRTPLQPLSQEIANALSETTLHLLQLPNFITHAFSHLQENAKLGYADHEQGRNYSAFTYRLLLLLPQSGLNQFNLSGAIIIIKLISDAFGEEEWYGLNGARYCNLAAEVEAVGFRVSRDFVAVPGPM</sequence>
<dbReference type="InterPro" id="IPR035918">
    <property type="entry name" value="CytB_endotoxin-like_sf"/>
</dbReference>
<evidence type="ECO:0000313" key="1">
    <source>
        <dbReference type="EMBL" id="CUA69531.1"/>
    </source>
</evidence>
<dbReference type="Proteomes" id="UP000044841">
    <property type="component" value="Unassembled WGS sequence"/>
</dbReference>
<gene>
    <name evidence="1" type="ORF">RSOLAG22IIIB_08538</name>
</gene>
<reference evidence="1 2" key="1">
    <citation type="submission" date="2015-07" db="EMBL/GenBank/DDBJ databases">
        <authorList>
            <person name="Noorani M."/>
        </authorList>
    </citation>
    <scope>NUCLEOTIDE SEQUENCE [LARGE SCALE GENOMIC DNA]</scope>
    <source>
        <strain evidence="1">BBA 69670</strain>
    </source>
</reference>
<dbReference type="EMBL" id="CYGV01000846">
    <property type="protein sequence ID" value="CUA69531.1"/>
    <property type="molecule type" value="Genomic_DNA"/>
</dbReference>